<evidence type="ECO:0000256" key="2">
    <source>
        <dbReference type="SAM" id="Phobius"/>
    </source>
</evidence>
<accession>A0A2P8EE38</accession>
<dbReference type="InterPro" id="IPR011110">
    <property type="entry name" value="Reg_prop"/>
</dbReference>
<dbReference type="InterPro" id="IPR011123">
    <property type="entry name" value="Y_Y_Y"/>
</dbReference>
<dbReference type="GO" id="GO:0016020">
    <property type="term" value="C:membrane"/>
    <property type="evidence" value="ECO:0007669"/>
    <property type="project" value="InterPro"/>
</dbReference>
<sequence>MRRILILMISIFLGLTCLANPNRFFNRISTIEGLASNNVYAVWQDKKGYMWIGTSNGLQRFDGKYFLYFSIHKPQIRPAQPVRQILEDREGNMWIRYGDSYGIYNPADQSFKEIPIEKSEVRFHGERLWIDNKGRVFLILKRNKILYYDKFKGLFSESTSPLKYPDGYQPITIFEDVKTGYYWIGCQQGLSVFDPESGEVYHKKNNPKQLPHLSNEEIKVVFDFTIDQDRNHWVVFWNPNQRFIAYSEKSNSNIPDALALTNTSGEYREMKTALITNKGELWYYGVNSLYIYDAKSGKFSFPRNEFFKFSEIYQIFEDREGGLWLASDEGLYYYIDDFPEIRYRNFPGGNPKHMFLGAYEVKCGKNKELWIPSWGRGLLILNEELNEIPNQKLYLNAPPDKGAYQPWALIQESHSGMVWTGNQSGWLHVIDPITKESRFYNFPIFSKSTIRSISQDNEGNVWFTTQKGDLIKYKAKGALSNESFELIRSFDGFSFAHVVDQEKRIWVGTSNNGVYCLDTKSNEILKHLDESILSSNKVEKVIQLNDSIFFFAYDLLNAYNAKTGENRILSYSEGMISNDILHMVPDMDGFLWIYTPNGICKYNYFQNSFTHYGPKDGFGLMEMDGYGGILKSDGKILFSGYSSFVEFNPRDFNRSLNPDRPSLTSIKLFDNYIFVDSLNTDKKRTFNYDQNAFTFYFSTLSYINQDKLKYYYRLSGIDEDWRSSGNSSMAVYSLLPPGRYTLEFRSENEEGMTSPIGSFYFRITPPYYETWWFRSLVIMLILGVIFVIYRLHLNRILAVVKVRNRVARDLHDDMGSTLSTINILSTMAKTKLNTDPVKSSEYISKISDNSQRMLEAMDDIVWSIKPQNDSMEKVIARMREFATNALDAKDIDFRFEVEDNVYQVKLPMDDRRDLFLIFKEAVNNLIKYSGCSRAFIHFSIKKKHLHMRVRDYGKGFDIQDADTGNGLSNMQKRAEMMGAKLKITSEKGEGTEVVLELGI</sequence>
<reference evidence="4 5" key="1">
    <citation type="submission" date="2018-03" db="EMBL/GenBank/DDBJ databases">
        <title>Genomic Encyclopedia of Archaeal and Bacterial Type Strains, Phase II (KMG-II): from individual species to whole genera.</title>
        <authorList>
            <person name="Goeker M."/>
        </authorList>
    </citation>
    <scope>NUCLEOTIDE SEQUENCE [LARGE SCALE GENOMIC DNA]</scope>
    <source>
        <strain evidence="4 5">DSM 28057</strain>
    </source>
</reference>
<dbReference type="AlphaFoldDB" id="A0A2P8EE38"/>
<evidence type="ECO:0000313" key="4">
    <source>
        <dbReference type="EMBL" id="PSL07730.1"/>
    </source>
</evidence>
<dbReference type="EMBL" id="PYGF01000001">
    <property type="protein sequence ID" value="PSL07730.1"/>
    <property type="molecule type" value="Genomic_DNA"/>
</dbReference>
<dbReference type="PANTHER" id="PTHR43547:SF2">
    <property type="entry name" value="HYBRID SIGNAL TRANSDUCTION HISTIDINE KINASE C"/>
    <property type="match status" value="1"/>
</dbReference>
<dbReference type="SMART" id="SM00387">
    <property type="entry name" value="HATPase_c"/>
    <property type="match status" value="1"/>
</dbReference>
<dbReference type="Pfam" id="PF07494">
    <property type="entry name" value="Reg_prop"/>
    <property type="match status" value="1"/>
</dbReference>
<organism evidence="4 5">
    <name type="scientific">Cecembia rubra</name>
    <dbReference type="NCBI Taxonomy" id="1485585"/>
    <lineage>
        <taxon>Bacteria</taxon>
        <taxon>Pseudomonadati</taxon>
        <taxon>Bacteroidota</taxon>
        <taxon>Cytophagia</taxon>
        <taxon>Cytophagales</taxon>
        <taxon>Cyclobacteriaceae</taxon>
        <taxon>Cecembia</taxon>
    </lineage>
</organism>
<proteinExistence type="predicted"/>
<feature type="domain" description="Histidine kinase" evidence="3">
    <location>
        <begin position="805"/>
        <end position="999"/>
    </location>
</feature>
<dbReference type="Gene3D" id="2.60.40.10">
    <property type="entry name" value="Immunoglobulins"/>
    <property type="match status" value="1"/>
</dbReference>
<gene>
    <name evidence="4" type="ORF">CLV48_101668</name>
</gene>
<dbReference type="InterPro" id="IPR036890">
    <property type="entry name" value="HATPase_C_sf"/>
</dbReference>
<dbReference type="Pfam" id="PF02518">
    <property type="entry name" value="HATPase_c"/>
    <property type="match status" value="1"/>
</dbReference>
<evidence type="ECO:0000313" key="5">
    <source>
        <dbReference type="Proteomes" id="UP000240708"/>
    </source>
</evidence>
<dbReference type="Pfam" id="PF07495">
    <property type="entry name" value="Y_Y_Y"/>
    <property type="match status" value="1"/>
</dbReference>
<dbReference type="SUPFAM" id="SSF63829">
    <property type="entry name" value="Calcium-dependent phosphotriesterase"/>
    <property type="match status" value="3"/>
</dbReference>
<feature type="transmembrane region" description="Helical" evidence="2">
    <location>
        <begin position="771"/>
        <end position="791"/>
    </location>
</feature>
<dbReference type="InterPro" id="IPR003594">
    <property type="entry name" value="HATPase_dom"/>
</dbReference>
<name>A0A2P8EE38_9BACT</name>
<dbReference type="GO" id="GO:0000155">
    <property type="term" value="F:phosphorelay sensor kinase activity"/>
    <property type="evidence" value="ECO:0007669"/>
    <property type="project" value="InterPro"/>
</dbReference>
<keyword evidence="2" id="KW-0812">Transmembrane</keyword>
<keyword evidence="2" id="KW-1133">Transmembrane helix</keyword>
<dbReference type="OrthoDB" id="9806995at2"/>
<evidence type="ECO:0000259" key="3">
    <source>
        <dbReference type="PROSITE" id="PS50109"/>
    </source>
</evidence>
<keyword evidence="2" id="KW-0472">Membrane</keyword>
<dbReference type="InterPro" id="IPR015943">
    <property type="entry name" value="WD40/YVTN_repeat-like_dom_sf"/>
</dbReference>
<dbReference type="RefSeq" id="WP_106565785.1">
    <property type="nucleotide sequence ID" value="NZ_JAUVYL010000041.1"/>
</dbReference>
<dbReference type="PROSITE" id="PS50109">
    <property type="entry name" value="HIS_KIN"/>
    <property type="match status" value="1"/>
</dbReference>
<protein>
    <submittedName>
        <fullName evidence="4">Two component regulator with propeller domain</fullName>
    </submittedName>
</protein>
<dbReference type="GO" id="GO:0046983">
    <property type="term" value="F:protein dimerization activity"/>
    <property type="evidence" value="ECO:0007669"/>
    <property type="project" value="InterPro"/>
</dbReference>
<comment type="caution">
    <text evidence="4">The sequence shown here is derived from an EMBL/GenBank/DDBJ whole genome shotgun (WGS) entry which is preliminary data.</text>
</comment>
<keyword evidence="5" id="KW-1185">Reference proteome</keyword>
<dbReference type="InterPro" id="IPR005467">
    <property type="entry name" value="His_kinase_dom"/>
</dbReference>
<dbReference type="Proteomes" id="UP000240708">
    <property type="component" value="Unassembled WGS sequence"/>
</dbReference>
<dbReference type="SUPFAM" id="SSF55874">
    <property type="entry name" value="ATPase domain of HSP90 chaperone/DNA topoisomerase II/histidine kinase"/>
    <property type="match status" value="1"/>
</dbReference>
<dbReference type="Gene3D" id="2.130.10.10">
    <property type="entry name" value="YVTN repeat-like/Quinoprotein amine dehydrogenase"/>
    <property type="match status" value="3"/>
</dbReference>
<dbReference type="InterPro" id="IPR013783">
    <property type="entry name" value="Ig-like_fold"/>
</dbReference>
<dbReference type="CDD" id="cd16917">
    <property type="entry name" value="HATPase_UhpB-NarQ-NarX-like"/>
    <property type="match status" value="1"/>
</dbReference>
<dbReference type="PANTHER" id="PTHR43547">
    <property type="entry name" value="TWO-COMPONENT HISTIDINE KINASE"/>
    <property type="match status" value="1"/>
</dbReference>
<evidence type="ECO:0000256" key="1">
    <source>
        <dbReference type="ARBA" id="ARBA00022553"/>
    </source>
</evidence>
<dbReference type="Pfam" id="PF07730">
    <property type="entry name" value="HisKA_3"/>
    <property type="match status" value="1"/>
</dbReference>
<keyword evidence="1" id="KW-0597">Phosphoprotein</keyword>
<dbReference type="Gene3D" id="3.30.565.10">
    <property type="entry name" value="Histidine kinase-like ATPase, C-terminal domain"/>
    <property type="match status" value="1"/>
</dbReference>
<dbReference type="Gene3D" id="1.20.5.1930">
    <property type="match status" value="1"/>
</dbReference>
<dbReference type="InterPro" id="IPR011712">
    <property type="entry name" value="Sig_transdc_His_kin_sub3_dim/P"/>
</dbReference>